<evidence type="ECO:0000256" key="4">
    <source>
        <dbReference type="ARBA" id="ARBA00023136"/>
    </source>
</evidence>
<evidence type="ECO:0000256" key="1">
    <source>
        <dbReference type="ARBA" id="ARBA00004370"/>
    </source>
</evidence>
<sequence length="277" mass="31374">MYLKLMITALVIILSFLLKQVIIRLLKSKASKTGVDHRHTLNTVRNIVNLLVVIAVFIVWSAELQKFAISIAAFVVAIVLVTKEIIQCFIGFIYMQSTAPFRIGDWIKIGDFTGEVSETDWAKVILLEVDINTYEYTGKSVFIPNNQFMTLPLKNLNFMRRYVNHTFSIVREANHINPFVLKQPLLDKALSYCHPFNDVAERYNALIENRLEVKISGPAPSVTITTTELGKVKVTFSVFCPTHEAFVIEQKLTNDMLQLWHDVSHANDTNTVAGKSA</sequence>
<evidence type="ECO:0000259" key="6">
    <source>
        <dbReference type="Pfam" id="PF00924"/>
    </source>
</evidence>
<organism evidence="7 8">
    <name type="scientific">Thalassotalea mangrovi</name>
    <dbReference type="NCBI Taxonomy" id="2572245"/>
    <lineage>
        <taxon>Bacteria</taxon>
        <taxon>Pseudomonadati</taxon>
        <taxon>Pseudomonadota</taxon>
        <taxon>Gammaproteobacteria</taxon>
        <taxon>Alteromonadales</taxon>
        <taxon>Colwelliaceae</taxon>
        <taxon>Thalassotalea</taxon>
    </lineage>
</organism>
<name>A0A4U1B9Z4_9GAMM</name>
<dbReference type="PANTHER" id="PTHR30566">
    <property type="entry name" value="YNAI-RELATED MECHANOSENSITIVE ION CHANNEL"/>
    <property type="match status" value="1"/>
</dbReference>
<feature type="transmembrane region" description="Helical" evidence="5">
    <location>
        <begin position="68"/>
        <end position="94"/>
    </location>
</feature>
<evidence type="ECO:0000313" key="7">
    <source>
        <dbReference type="EMBL" id="TKB47484.1"/>
    </source>
</evidence>
<feature type="transmembrane region" description="Helical" evidence="5">
    <location>
        <begin position="46"/>
        <end position="62"/>
    </location>
</feature>
<protein>
    <submittedName>
        <fullName evidence="7">Mechanosensitive ion channel family protein</fullName>
    </submittedName>
</protein>
<dbReference type="InterPro" id="IPR006685">
    <property type="entry name" value="MscS_channel_2nd"/>
</dbReference>
<keyword evidence="4 5" id="KW-0472">Membrane</keyword>
<dbReference type="PANTHER" id="PTHR30566:SF27">
    <property type="entry name" value="MECHANOSENSITIVE ION CHANNEL PROTEIN"/>
    <property type="match status" value="1"/>
</dbReference>
<dbReference type="Proteomes" id="UP000307999">
    <property type="component" value="Unassembled WGS sequence"/>
</dbReference>
<dbReference type="InterPro" id="IPR010920">
    <property type="entry name" value="LSM_dom_sf"/>
</dbReference>
<dbReference type="GO" id="GO:0016020">
    <property type="term" value="C:membrane"/>
    <property type="evidence" value="ECO:0007669"/>
    <property type="project" value="UniProtKB-SubCell"/>
</dbReference>
<comment type="caution">
    <text evidence="7">The sequence shown here is derived from an EMBL/GenBank/DDBJ whole genome shotgun (WGS) entry which is preliminary data.</text>
</comment>
<dbReference type="SUPFAM" id="SSF50182">
    <property type="entry name" value="Sm-like ribonucleoproteins"/>
    <property type="match status" value="1"/>
</dbReference>
<accession>A0A4U1B9Z4</accession>
<dbReference type="Gene3D" id="2.30.30.60">
    <property type="match status" value="1"/>
</dbReference>
<evidence type="ECO:0000256" key="3">
    <source>
        <dbReference type="ARBA" id="ARBA00022989"/>
    </source>
</evidence>
<evidence type="ECO:0000256" key="5">
    <source>
        <dbReference type="SAM" id="Phobius"/>
    </source>
</evidence>
<dbReference type="AlphaFoldDB" id="A0A4U1B9Z4"/>
<keyword evidence="2 5" id="KW-0812">Transmembrane</keyword>
<reference evidence="7 8" key="1">
    <citation type="submission" date="2019-04" db="EMBL/GenBank/DDBJ databases">
        <title>Thalassotalea guangxiensis sp. nov., isolated from sediment of the coastal wetland.</title>
        <authorList>
            <person name="Zheng S."/>
            <person name="Zhang D."/>
        </authorList>
    </citation>
    <scope>NUCLEOTIDE SEQUENCE [LARGE SCALE GENOMIC DNA]</scope>
    <source>
        <strain evidence="7 8">ZS-4</strain>
    </source>
</reference>
<dbReference type="Pfam" id="PF00924">
    <property type="entry name" value="MS_channel_2nd"/>
    <property type="match status" value="1"/>
</dbReference>
<dbReference type="OrthoDB" id="9775421at2"/>
<dbReference type="RefSeq" id="WP_136734295.1">
    <property type="nucleotide sequence ID" value="NZ_SWDB01000003.1"/>
</dbReference>
<dbReference type="GO" id="GO:0008381">
    <property type="term" value="F:mechanosensitive monoatomic ion channel activity"/>
    <property type="evidence" value="ECO:0007669"/>
    <property type="project" value="UniProtKB-ARBA"/>
</dbReference>
<comment type="subcellular location">
    <subcellularLocation>
        <location evidence="1">Membrane</location>
    </subcellularLocation>
</comment>
<evidence type="ECO:0000313" key="8">
    <source>
        <dbReference type="Proteomes" id="UP000307999"/>
    </source>
</evidence>
<keyword evidence="3 5" id="KW-1133">Transmembrane helix</keyword>
<proteinExistence type="predicted"/>
<feature type="transmembrane region" description="Helical" evidence="5">
    <location>
        <begin position="6"/>
        <end position="26"/>
    </location>
</feature>
<dbReference type="InterPro" id="IPR023408">
    <property type="entry name" value="MscS_beta-dom_sf"/>
</dbReference>
<feature type="domain" description="Mechanosensitive ion channel MscS" evidence="6">
    <location>
        <begin position="85"/>
        <end position="157"/>
    </location>
</feature>
<evidence type="ECO:0000256" key="2">
    <source>
        <dbReference type="ARBA" id="ARBA00022692"/>
    </source>
</evidence>
<gene>
    <name evidence="7" type="ORF">E8M12_01490</name>
</gene>
<keyword evidence="8" id="KW-1185">Reference proteome</keyword>
<dbReference type="EMBL" id="SWDB01000003">
    <property type="protein sequence ID" value="TKB47484.1"/>
    <property type="molecule type" value="Genomic_DNA"/>
</dbReference>